<comment type="subcellular location">
    <subcellularLocation>
        <location evidence="1">Cell membrane</location>
        <topology evidence="1">Multi-pass membrane protein</topology>
    </subcellularLocation>
</comment>
<dbReference type="Pfam" id="PF03553">
    <property type="entry name" value="Na_H_antiporter"/>
    <property type="match status" value="1"/>
</dbReference>
<evidence type="ECO:0000256" key="6">
    <source>
        <dbReference type="ARBA" id="ARBA00022989"/>
    </source>
</evidence>
<feature type="transmembrane region" description="Helical" evidence="9">
    <location>
        <begin position="42"/>
        <end position="59"/>
    </location>
</feature>
<evidence type="ECO:0000256" key="9">
    <source>
        <dbReference type="SAM" id="Phobius"/>
    </source>
</evidence>
<feature type="transmembrane region" description="Helical" evidence="9">
    <location>
        <begin position="80"/>
        <end position="104"/>
    </location>
</feature>
<gene>
    <name evidence="11" type="primary">nhaC</name>
    <name evidence="11" type="ORF">L0U89_15095</name>
</gene>
<feature type="transmembrane region" description="Helical" evidence="9">
    <location>
        <begin position="288"/>
        <end position="312"/>
    </location>
</feature>
<feature type="transmembrane region" description="Helical" evidence="9">
    <location>
        <begin position="332"/>
        <end position="352"/>
    </location>
</feature>
<feature type="transmembrane region" description="Helical" evidence="9">
    <location>
        <begin position="110"/>
        <end position="131"/>
    </location>
</feature>
<feature type="transmembrane region" description="Helical" evidence="9">
    <location>
        <begin position="263"/>
        <end position="281"/>
    </location>
</feature>
<name>A0ABS9BXL0_9BACT</name>
<feature type="transmembrane region" description="Helical" evidence="9">
    <location>
        <begin position="12"/>
        <end position="30"/>
    </location>
</feature>
<keyword evidence="4" id="KW-1003">Cell membrane</keyword>
<dbReference type="InterPro" id="IPR018461">
    <property type="entry name" value="Na/H_Antiport_NhaC-like_C"/>
</dbReference>
<proteinExistence type="inferred from homology"/>
<evidence type="ECO:0000259" key="10">
    <source>
        <dbReference type="Pfam" id="PF03553"/>
    </source>
</evidence>
<reference evidence="11 12" key="1">
    <citation type="submission" date="2022-01" db="EMBL/GenBank/DDBJ databases">
        <title>Mariniradius saccharolyticus sp. nov., isolated from sediment of a river.</title>
        <authorList>
            <person name="Liu H."/>
        </authorList>
    </citation>
    <scope>NUCLEOTIDE SEQUENCE [LARGE SCALE GENOMIC DNA]</scope>
    <source>
        <strain evidence="11 12">RY-2</strain>
    </source>
</reference>
<organism evidence="11 12">
    <name type="scientific">Mariniradius sediminis</name>
    <dbReference type="NCBI Taxonomy" id="2909237"/>
    <lineage>
        <taxon>Bacteria</taxon>
        <taxon>Pseudomonadati</taxon>
        <taxon>Bacteroidota</taxon>
        <taxon>Cytophagia</taxon>
        <taxon>Cytophagales</taxon>
        <taxon>Cyclobacteriaceae</taxon>
        <taxon>Mariniradius</taxon>
    </lineage>
</organism>
<dbReference type="RefSeq" id="WP_234862283.1">
    <property type="nucleotide sequence ID" value="NZ_JAKEVZ010000012.1"/>
</dbReference>
<evidence type="ECO:0000256" key="3">
    <source>
        <dbReference type="ARBA" id="ARBA00022449"/>
    </source>
</evidence>
<feature type="transmembrane region" description="Helical" evidence="9">
    <location>
        <begin position="202"/>
        <end position="220"/>
    </location>
</feature>
<evidence type="ECO:0000313" key="11">
    <source>
        <dbReference type="EMBL" id="MCF1752385.1"/>
    </source>
</evidence>
<evidence type="ECO:0000256" key="2">
    <source>
        <dbReference type="ARBA" id="ARBA00022448"/>
    </source>
</evidence>
<evidence type="ECO:0000256" key="1">
    <source>
        <dbReference type="ARBA" id="ARBA00004651"/>
    </source>
</evidence>
<keyword evidence="7 9" id="KW-0472">Membrane</keyword>
<evidence type="ECO:0000256" key="8">
    <source>
        <dbReference type="ARBA" id="ARBA00038435"/>
    </source>
</evidence>
<dbReference type="InterPro" id="IPR052180">
    <property type="entry name" value="NhaC_Na-H+_Antiporter"/>
</dbReference>
<keyword evidence="2" id="KW-0813">Transport</keyword>
<keyword evidence="6 9" id="KW-1133">Transmembrane helix</keyword>
<accession>A0ABS9BXL0</accession>
<sequence length="495" mass="52678">MQHTRKEPTVILALLPIVFLIGLLAMNIKIFGTDGLSGSNQLVLVLSSAFAAAIAVYSLKIRWEHLLDGMVKSISSAMSSILILMLIGALAGTWLLSGIVPAMIYYGLQVLSPSIFLLAACFVCGVVSVATGSSWTTVATVGVALLGIGKALGFGEGVIAGAIISGAYFGDKMSPLSDTTNLAPAMAGTDLFTHIRHMAKTTVPSMTITLIIFGVMGIYADGDGSVNQVKEISAVILEQFNISGWLFIVPLVVLILILKKVAAVPALLIGALLGGVFAIIFQPEVVKMIASVPGESFSFAYLSFKGVMMAMYGEISIVTSNDVVNELLTTRGMAGMMNTIWLIVCAMAFGGIMEESGMLRVLAEAVIRKVHSVGSLIASTAATCVFFNVTTSDQYLAILVPGRMYANVYKKRGLKPENLSRTLEDSATVTSVLVPWNTCGATQATVLGVATLTFAPYCFFNIISPFMTVLFGYLKLGINFYTEEEMLEMKKELVA</sequence>
<protein>
    <submittedName>
        <fullName evidence="11">Na+/H+ antiporter NhaC</fullName>
    </submittedName>
</protein>
<evidence type="ECO:0000256" key="5">
    <source>
        <dbReference type="ARBA" id="ARBA00022692"/>
    </source>
</evidence>
<comment type="similarity">
    <text evidence="8">Belongs to the NhaC Na(+)/H(+) (TC 2.A.35) antiporter family.</text>
</comment>
<dbReference type="PANTHER" id="PTHR33451">
    <property type="entry name" value="MALATE-2H(+)/NA(+)-LACTATE ANTIPORTER"/>
    <property type="match status" value="1"/>
</dbReference>
<keyword evidence="12" id="KW-1185">Reference proteome</keyword>
<feature type="transmembrane region" description="Helical" evidence="9">
    <location>
        <begin position="143"/>
        <end position="169"/>
    </location>
</feature>
<comment type="caution">
    <text evidence="11">The sequence shown here is derived from an EMBL/GenBank/DDBJ whole genome shotgun (WGS) entry which is preliminary data.</text>
</comment>
<evidence type="ECO:0000256" key="4">
    <source>
        <dbReference type="ARBA" id="ARBA00022475"/>
    </source>
</evidence>
<feature type="transmembrane region" description="Helical" evidence="9">
    <location>
        <begin position="232"/>
        <end position="257"/>
    </location>
</feature>
<feature type="domain" description="Na+/H+ antiporter NhaC-like C-terminal" evidence="10">
    <location>
        <begin position="166"/>
        <end position="474"/>
    </location>
</feature>
<dbReference type="InterPro" id="IPR004770">
    <property type="entry name" value="Na/H_antiport_NhaC"/>
</dbReference>
<evidence type="ECO:0000256" key="7">
    <source>
        <dbReference type="ARBA" id="ARBA00023136"/>
    </source>
</evidence>
<dbReference type="Proteomes" id="UP001201449">
    <property type="component" value="Unassembled WGS sequence"/>
</dbReference>
<keyword evidence="5 9" id="KW-0812">Transmembrane</keyword>
<feature type="transmembrane region" description="Helical" evidence="9">
    <location>
        <begin position="454"/>
        <end position="474"/>
    </location>
</feature>
<keyword evidence="3" id="KW-0050">Antiport</keyword>
<evidence type="ECO:0000313" key="12">
    <source>
        <dbReference type="Proteomes" id="UP001201449"/>
    </source>
</evidence>
<dbReference type="PANTHER" id="PTHR33451:SF3">
    <property type="entry name" value="MALATE-2H(+)_NA(+)-LACTATE ANTIPORTER"/>
    <property type="match status" value="1"/>
</dbReference>
<dbReference type="NCBIfam" id="TIGR00931">
    <property type="entry name" value="antiport_nhaC"/>
    <property type="match status" value="1"/>
</dbReference>
<dbReference type="EMBL" id="JAKEVZ010000012">
    <property type="protein sequence ID" value="MCF1752385.1"/>
    <property type="molecule type" value="Genomic_DNA"/>
</dbReference>